<accession>A0A381TF67</accession>
<sequence length="28" mass="3289">MAAEQHSNNHLDLLPVYLRQYDRVAYNG</sequence>
<gene>
    <name evidence="1" type="ORF">METZ01_LOCUS67656</name>
</gene>
<name>A0A381TF67_9ZZZZ</name>
<protein>
    <submittedName>
        <fullName evidence="1">Uncharacterized protein</fullName>
    </submittedName>
</protein>
<reference evidence="1" key="1">
    <citation type="submission" date="2018-05" db="EMBL/GenBank/DDBJ databases">
        <authorList>
            <person name="Lanie J.A."/>
            <person name="Ng W.-L."/>
            <person name="Kazmierczak K.M."/>
            <person name="Andrzejewski T.M."/>
            <person name="Davidsen T.M."/>
            <person name="Wayne K.J."/>
            <person name="Tettelin H."/>
            <person name="Glass J.I."/>
            <person name="Rusch D."/>
            <person name="Podicherti R."/>
            <person name="Tsui H.-C.T."/>
            <person name="Winkler M.E."/>
        </authorList>
    </citation>
    <scope>NUCLEOTIDE SEQUENCE</scope>
</reference>
<evidence type="ECO:0000313" key="1">
    <source>
        <dbReference type="EMBL" id="SVA14802.1"/>
    </source>
</evidence>
<dbReference type="EMBL" id="UINC01004504">
    <property type="protein sequence ID" value="SVA14802.1"/>
    <property type="molecule type" value="Genomic_DNA"/>
</dbReference>
<dbReference type="AlphaFoldDB" id="A0A381TF67"/>
<proteinExistence type="predicted"/>
<organism evidence="1">
    <name type="scientific">marine metagenome</name>
    <dbReference type="NCBI Taxonomy" id="408172"/>
    <lineage>
        <taxon>unclassified sequences</taxon>
        <taxon>metagenomes</taxon>
        <taxon>ecological metagenomes</taxon>
    </lineage>
</organism>